<name>A0A1A2SQ18_9MYCO</name>
<evidence type="ECO:0000313" key="3">
    <source>
        <dbReference type="EMBL" id="OBH66313.1"/>
    </source>
</evidence>
<keyword evidence="1" id="KW-1133">Transmembrane helix</keyword>
<gene>
    <name evidence="3" type="ORF">A5685_17645</name>
</gene>
<feature type="transmembrane region" description="Helical" evidence="1">
    <location>
        <begin position="36"/>
        <end position="54"/>
    </location>
</feature>
<evidence type="ECO:0000259" key="2">
    <source>
        <dbReference type="Pfam" id="PF09851"/>
    </source>
</evidence>
<dbReference type="AlphaFoldDB" id="A0A1A2SQ18"/>
<proteinExistence type="predicted"/>
<dbReference type="InterPro" id="IPR018649">
    <property type="entry name" value="SHOCT"/>
</dbReference>
<organism evidence="3 4">
    <name type="scientific">Mycobacterium colombiense</name>
    <dbReference type="NCBI Taxonomy" id="339268"/>
    <lineage>
        <taxon>Bacteria</taxon>
        <taxon>Bacillati</taxon>
        <taxon>Actinomycetota</taxon>
        <taxon>Actinomycetes</taxon>
        <taxon>Mycobacteriales</taxon>
        <taxon>Mycobacteriaceae</taxon>
        <taxon>Mycobacterium</taxon>
        <taxon>Mycobacterium avium complex (MAC)</taxon>
    </lineage>
</organism>
<dbReference type="Pfam" id="PF09851">
    <property type="entry name" value="SHOCT"/>
    <property type="match status" value="1"/>
</dbReference>
<dbReference type="Proteomes" id="UP000093861">
    <property type="component" value="Unassembled WGS sequence"/>
</dbReference>
<keyword evidence="1" id="KW-0812">Transmembrane</keyword>
<dbReference type="RefSeq" id="WP_064950061.1">
    <property type="nucleotide sequence ID" value="NZ_LZJS01000012.1"/>
</dbReference>
<reference evidence="3 4" key="1">
    <citation type="submission" date="2016-06" db="EMBL/GenBank/DDBJ databases">
        <authorList>
            <person name="Kjaerup R.B."/>
            <person name="Dalgaard T.S."/>
            <person name="Juul-Madsen H.R."/>
        </authorList>
    </citation>
    <scope>NUCLEOTIDE SEQUENCE [LARGE SCALE GENOMIC DNA]</scope>
    <source>
        <strain evidence="3 4">E2464</strain>
    </source>
</reference>
<protein>
    <recommendedName>
        <fullName evidence="2">SHOCT domain-containing protein</fullName>
    </recommendedName>
</protein>
<evidence type="ECO:0000313" key="4">
    <source>
        <dbReference type="Proteomes" id="UP000093861"/>
    </source>
</evidence>
<keyword evidence="1" id="KW-0472">Membrane</keyword>
<feature type="domain" description="SHOCT" evidence="2">
    <location>
        <begin position="81"/>
        <end position="104"/>
    </location>
</feature>
<sequence length="111" mass="12012">MKSKVIVLAAGVALSLFLVARYFALSRAGVPLGWMLYLGLPVTGAGVLFALRLLELGDGWRAGPDALRRGESPDGPPAPSERLEQLEMLYARGAISDREYRARRLEIISGS</sequence>
<accession>A0A1A2SQ18</accession>
<dbReference type="EMBL" id="LZJS01000012">
    <property type="protein sequence ID" value="OBH66313.1"/>
    <property type="molecule type" value="Genomic_DNA"/>
</dbReference>
<comment type="caution">
    <text evidence="3">The sequence shown here is derived from an EMBL/GenBank/DDBJ whole genome shotgun (WGS) entry which is preliminary data.</text>
</comment>
<evidence type="ECO:0000256" key="1">
    <source>
        <dbReference type="SAM" id="Phobius"/>
    </source>
</evidence>